<dbReference type="InterPro" id="IPR036191">
    <property type="entry name" value="RRF_sf"/>
</dbReference>
<dbReference type="InterPro" id="IPR023584">
    <property type="entry name" value="Ribosome_recyc_fac_dom"/>
</dbReference>
<accession>A0A518D5K0</accession>
<dbReference type="KEGG" id="pnd:Pla175_01020"/>
<dbReference type="EMBL" id="CP036291">
    <property type="protein sequence ID" value="QDU86752.1"/>
    <property type="molecule type" value="Genomic_DNA"/>
</dbReference>
<proteinExistence type="inferred from homology"/>
<dbReference type="AlphaFoldDB" id="A0A518D5K0"/>
<dbReference type="RefSeq" id="WP_145280263.1">
    <property type="nucleotide sequence ID" value="NZ_CP036291.1"/>
</dbReference>
<comment type="similarity">
    <text evidence="1 3">Belongs to the RRF family.</text>
</comment>
<keyword evidence="2 3" id="KW-0648">Protein biosynthesis</keyword>
<keyword evidence="6" id="KW-1185">Reference proteome</keyword>
<feature type="domain" description="Ribosome recycling factor" evidence="4">
    <location>
        <begin position="21"/>
        <end position="184"/>
    </location>
</feature>
<keyword evidence="3" id="KW-0963">Cytoplasm</keyword>
<name>A0A518D5K0_9BACT</name>
<dbReference type="NCBIfam" id="TIGR00496">
    <property type="entry name" value="frr"/>
    <property type="match status" value="1"/>
</dbReference>
<protein>
    <recommendedName>
        <fullName evidence="3">Ribosome-recycling factor</fullName>
        <shortName evidence="3">RRF</shortName>
    </recommendedName>
    <alternativeName>
        <fullName evidence="3">Ribosome-releasing factor</fullName>
    </alternativeName>
</protein>
<evidence type="ECO:0000256" key="1">
    <source>
        <dbReference type="ARBA" id="ARBA00005912"/>
    </source>
</evidence>
<dbReference type="InterPro" id="IPR002661">
    <property type="entry name" value="Ribosome_recyc_fac"/>
</dbReference>
<evidence type="ECO:0000259" key="4">
    <source>
        <dbReference type="Pfam" id="PF01765"/>
    </source>
</evidence>
<gene>
    <name evidence="3 5" type="primary">frr</name>
    <name evidence="5" type="ORF">Pla175_01020</name>
</gene>
<dbReference type="GO" id="GO:0043023">
    <property type="term" value="F:ribosomal large subunit binding"/>
    <property type="evidence" value="ECO:0007669"/>
    <property type="project" value="TreeGrafter"/>
</dbReference>
<dbReference type="Pfam" id="PF01765">
    <property type="entry name" value="RRF"/>
    <property type="match status" value="1"/>
</dbReference>
<sequence>MSPDEALLDAEERMEKAVSKLKSDLTGIRTGRANPGMVDSLRVEVYGSPTPIKQIASVSAPEPQQLVIRPFDPSTIKEIEKGIIASDLGLTPNSDGKVVRLNIPALSGEVRKQMVSRTRDLTEETKVAIRNVRRDANKAIDQAEKDKLIGEDERDTFKDSVQELTKTYEGQASDLAKSKEAEVMED</sequence>
<dbReference type="PANTHER" id="PTHR20982">
    <property type="entry name" value="RIBOSOME RECYCLING FACTOR"/>
    <property type="match status" value="1"/>
</dbReference>
<evidence type="ECO:0000256" key="3">
    <source>
        <dbReference type="HAMAP-Rule" id="MF_00040"/>
    </source>
</evidence>
<evidence type="ECO:0000313" key="6">
    <source>
        <dbReference type="Proteomes" id="UP000317429"/>
    </source>
</evidence>
<dbReference type="Gene3D" id="1.10.132.20">
    <property type="entry name" value="Ribosome-recycling factor"/>
    <property type="match status" value="1"/>
</dbReference>
<evidence type="ECO:0000313" key="5">
    <source>
        <dbReference type="EMBL" id="QDU86752.1"/>
    </source>
</evidence>
<dbReference type="FunFam" id="3.30.1360.40:FF:000001">
    <property type="entry name" value="Ribosome-recycling factor"/>
    <property type="match status" value="1"/>
</dbReference>
<dbReference type="HAMAP" id="MF_00040">
    <property type="entry name" value="RRF"/>
    <property type="match status" value="1"/>
</dbReference>
<dbReference type="Gene3D" id="3.30.1360.40">
    <property type="match status" value="1"/>
</dbReference>
<evidence type="ECO:0000256" key="2">
    <source>
        <dbReference type="ARBA" id="ARBA00022917"/>
    </source>
</evidence>
<dbReference type="Proteomes" id="UP000317429">
    <property type="component" value="Chromosome"/>
</dbReference>
<dbReference type="SUPFAM" id="SSF55194">
    <property type="entry name" value="Ribosome recycling factor, RRF"/>
    <property type="match status" value="1"/>
</dbReference>
<organism evidence="5 6">
    <name type="scientific">Pirellulimonas nuda</name>
    <dbReference type="NCBI Taxonomy" id="2528009"/>
    <lineage>
        <taxon>Bacteria</taxon>
        <taxon>Pseudomonadati</taxon>
        <taxon>Planctomycetota</taxon>
        <taxon>Planctomycetia</taxon>
        <taxon>Pirellulales</taxon>
        <taxon>Lacipirellulaceae</taxon>
        <taxon>Pirellulimonas</taxon>
    </lineage>
</organism>
<comment type="function">
    <text evidence="3">Responsible for the release of ribosomes from messenger RNA at the termination of protein biosynthesis. May increase the efficiency of translation by recycling ribosomes from one round of translation to another.</text>
</comment>
<dbReference type="GO" id="GO:0005737">
    <property type="term" value="C:cytoplasm"/>
    <property type="evidence" value="ECO:0007669"/>
    <property type="project" value="UniProtKB-SubCell"/>
</dbReference>
<dbReference type="OrthoDB" id="9804006at2"/>
<dbReference type="PANTHER" id="PTHR20982:SF3">
    <property type="entry name" value="MITOCHONDRIAL RIBOSOME RECYCLING FACTOR PSEUDO 1"/>
    <property type="match status" value="1"/>
</dbReference>
<reference evidence="5 6" key="1">
    <citation type="submission" date="2019-02" db="EMBL/GenBank/DDBJ databases">
        <title>Deep-cultivation of Planctomycetes and their phenomic and genomic characterization uncovers novel biology.</title>
        <authorList>
            <person name="Wiegand S."/>
            <person name="Jogler M."/>
            <person name="Boedeker C."/>
            <person name="Pinto D."/>
            <person name="Vollmers J."/>
            <person name="Rivas-Marin E."/>
            <person name="Kohn T."/>
            <person name="Peeters S.H."/>
            <person name="Heuer A."/>
            <person name="Rast P."/>
            <person name="Oberbeckmann S."/>
            <person name="Bunk B."/>
            <person name="Jeske O."/>
            <person name="Meyerdierks A."/>
            <person name="Storesund J.E."/>
            <person name="Kallscheuer N."/>
            <person name="Luecker S."/>
            <person name="Lage O.M."/>
            <person name="Pohl T."/>
            <person name="Merkel B.J."/>
            <person name="Hornburger P."/>
            <person name="Mueller R.-W."/>
            <person name="Bruemmer F."/>
            <person name="Labrenz M."/>
            <person name="Spormann A.M."/>
            <person name="Op den Camp H."/>
            <person name="Overmann J."/>
            <person name="Amann R."/>
            <person name="Jetten M.S.M."/>
            <person name="Mascher T."/>
            <person name="Medema M.H."/>
            <person name="Devos D.P."/>
            <person name="Kaster A.-K."/>
            <person name="Ovreas L."/>
            <person name="Rohde M."/>
            <person name="Galperin M.Y."/>
            <person name="Jogler C."/>
        </authorList>
    </citation>
    <scope>NUCLEOTIDE SEQUENCE [LARGE SCALE GENOMIC DNA]</scope>
    <source>
        <strain evidence="5 6">Pla175</strain>
    </source>
</reference>
<dbReference type="GO" id="GO:0006415">
    <property type="term" value="P:translational termination"/>
    <property type="evidence" value="ECO:0007669"/>
    <property type="project" value="UniProtKB-UniRule"/>
</dbReference>
<comment type="subcellular location">
    <subcellularLocation>
        <location evidence="3">Cytoplasm</location>
    </subcellularLocation>
</comment>
<dbReference type="CDD" id="cd00520">
    <property type="entry name" value="RRF"/>
    <property type="match status" value="1"/>
</dbReference>